<feature type="region of interest" description="Disordered" evidence="8">
    <location>
        <begin position="129"/>
        <end position="148"/>
    </location>
</feature>
<feature type="region of interest" description="Disordered" evidence="8">
    <location>
        <begin position="1"/>
        <end position="100"/>
    </location>
</feature>
<dbReference type="AlphaFoldDB" id="A0A9W6HMC4"/>
<name>A0A9W6HMC4_9MICO</name>
<protein>
    <recommendedName>
        <fullName evidence="7">Endolytic murein transglycosylase</fullName>
        <ecNumber evidence="7">4.2.2.29</ecNumber>
    </recommendedName>
    <alternativeName>
        <fullName evidence="7">Peptidoglycan lytic transglycosylase</fullName>
    </alternativeName>
    <alternativeName>
        <fullName evidence="7">Peptidoglycan polymerization terminase</fullName>
    </alternativeName>
</protein>
<evidence type="ECO:0000256" key="1">
    <source>
        <dbReference type="ARBA" id="ARBA00022475"/>
    </source>
</evidence>
<keyword evidence="3 7" id="KW-1133">Transmembrane helix</keyword>
<evidence type="ECO:0000313" key="10">
    <source>
        <dbReference type="Proteomes" id="UP001142291"/>
    </source>
</evidence>
<dbReference type="RefSeq" id="WP_204963686.1">
    <property type="nucleotide sequence ID" value="NZ_BAAAUR010000001.1"/>
</dbReference>
<dbReference type="NCBIfam" id="TIGR00247">
    <property type="entry name" value="endolytic transglycosylase MltG"/>
    <property type="match status" value="1"/>
</dbReference>
<keyword evidence="10" id="KW-1185">Reference proteome</keyword>
<comment type="catalytic activity">
    <reaction evidence="7">
        <text>a peptidoglycan chain = a peptidoglycan chain with N-acetyl-1,6-anhydromuramyl-[peptide] at the reducing end + a peptidoglycan chain with N-acetylglucosamine at the non-reducing end.</text>
        <dbReference type="EC" id="4.2.2.29"/>
    </reaction>
</comment>
<dbReference type="Proteomes" id="UP001142291">
    <property type="component" value="Unassembled WGS sequence"/>
</dbReference>
<feature type="compositionally biased region" description="Basic and acidic residues" evidence="8">
    <location>
        <begin position="130"/>
        <end position="140"/>
    </location>
</feature>
<evidence type="ECO:0000313" key="9">
    <source>
        <dbReference type="EMBL" id="GLJ95856.1"/>
    </source>
</evidence>
<reference evidence="9" key="1">
    <citation type="journal article" date="2014" name="Int. J. Syst. Evol. Microbiol.">
        <title>Complete genome sequence of Corynebacterium casei LMG S-19264T (=DSM 44701T), isolated from a smear-ripened cheese.</title>
        <authorList>
            <consortium name="US DOE Joint Genome Institute (JGI-PGF)"/>
            <person name="Walter F."/>
            <person name="Albersmeier A."/>
            <person name="Kalinowski J."/>
            <person name="Ruckert C."/>
        </authorList>
    </citation>
    <scope>NUCLEOTIDE SEQUENCE</scope>
    <source>
        <strain evidence="9">VKM Ac-1940</strain>
    </source>
</reference>
<evidence type="ECO:0000256" key="6">
    <source>
        <dbReference type="ARBA" id="ARBA00023316"/>
    </source>
</evidence>
<comment type="subcellular location">
    <subcellularLocation>
        <location evidence="7">Cell membrane</location>
        <topology evidence="7">Single-pass membrane protein</topology>
    </subcellularLocation>
</comment>
<comment type="function">
    <text evidence="7">Functions as a peptidoglycan terminase that cleaves nascent peptidoglycan strands endolytically to terminate their elongation.</text>
</comment>
<feature type="compositionally biased region" description="Low complexity" evidence="8">
    <location>
        <begin position="71"/>
        <end position="80"/>
    </location>
</feature>
<evidence type="ECO:0000256" key="3">
    <source>
        <dbReference type="ARBA" id="ARBA00022989"/>
    </source>
</evidence>
<dbReference type="CDD" id="cd08010">
    <property type="entry name" value="MltG_like"/>
    <property type="match status" value="1"/>
</dbReference>
<keyword evidence="6 7" id="KW-0961">Cell wall biogenesis/degradation</keyword>
<evidence type="ECO:0000256" key="5">
    <source>
        <dbReference type="ARBA" id="ARBA00023239"/>
    </source>
</evidence>
<dbReference type="EMBL" id="BSER01000009">
    <property type="protein sequence ID" value="GLJ95856.1"/>
    <property type="molecule type" value="Genomic_DNA"/>
</dbReference>
<comment type="caution">
    <text evidence="9">The sequence shown here is derived from an EMBL/GenBank/DDBJ whole genome shotgun (WGS) entry which is preliminary data.</text>
</comment>
<dbReference type="EC" id="4.2.2.29" evidence="7"/>
<feature type="compositionally biased region" description="Low complexity" evidence="8">
    <location>
        <begin position="45"/>
        <end position="64"/>
    </location>
</feature>
<sequence>MPENPSNDDTFADLFRRLPSPARPEGGATGAPDSAPPVPNGDEQPTPGSRRAARAAAAGSTPRGSSDRASDPASDPTASTHVGDAAAVTGSPVTPPAASASSSVPALAATEEAASVRAVAPAAQPIEALFADHHDEDERRRAARHSSDRRKSRIAGWVVLGLILAILGGIVAGGFTIWNTYEDKIRAFMGWQEPTDYPTDVAEGEATVTIVTGDTGSSISTSLFDAGVTKTSAAFYNYLLSSGQNPTFQPGVYTLKQKMASSAVLTALKDPANRRDNTAQIPEGLTIDRTLQRLADGTGMPLADLQAAAANPAAYGVSAKTLEGWLFPATYTFDPGTSATQVIKTLVDRTVQSLDKAGVPADQRERILTIASIIQREARFTADFYKVSRVIENRLNPDNEETHGKLQMDSTAQYGYNEIHDGTASSSAAALEDDNPWNTYVHAGLPIGPIANPGDVAIDAALHPADGPWLYFVTVNLDTGETIFSTTYAEHEKAVAQWQQWCAANDSADC</sequence>
<keyword evidence="5 7" id="KW-0456">Lyase</keyword>
<dbReference type="GO" id="GO:0071555">
    <property type="term" value="P:cell wall organization"/>
    <property type="evidence" value="ECO:0007669"/>
    <property type="project" value="UniProtKB-KW"/>
</dbReference>
<feature type="site" description="Important for catalytic activity" evidence="7">
    <location>
        <position position="377"/>
    </location>
</feature>
<dbReference type="GO" id="GO:0008932">
    <property type="term" value="F:lytic endotransglycosylase activity"/>
    <property type="evidence" value="ECO:0007669"/>
    <property type="project" value="UniProtKB-UniRule"/>
</dbReference>
<evidence type="ECO:0000256" key="4">
    <source>
        <dbReference type="ARBA" id="ARBA00023136"/>
    </source>
</evidence>
<evidence type="ECO:0000256" key="8">
    <source>
        <dbReference type="SAM" id="MobiDB-lite"/>
    </source>
</evidence>
<dbReference type="Pfam" id="PF02618">
    <property type="entry name" value="YceG"/>
    <property type="match status" value="1"/>
</dbReference>
<organism evidence="9 10">
    <name type="scientific">Microbacterium dextranolyticum</name>
    <dbReference type="NCBI Taxonomy" id="36806"/>
    <lineage>
        <taxon>Bacteria</taxon>
        <taxon>Bacillati</taxon>
        <taxon>Actinomycetota</taxon>
        <taxon>Actinomycetes</taxon>
        <taxon>Micrococcales</taxon>
        <taxon>Microbacteriaceae</taxon>
        <taxon>Microbacterium</taxon>
    </lineage>
</organism>
<keyword evidence="4 7" id="KW-0472">Membrane</keyword>
<comment type="similarity">
    <text evidence="7">Belongs to the transglycosylase MltG family.</text>
</comment>
<evidence type="ECO:0000256" key="7">
    <source>
        <dbReference type="HAMAP-Rule" id="MF_02065"/>
    </source>
</evidence>
<dbReference type="Gene3D" id="3.30.1490.480">
    <property type="entry name" value="Endolytic murein transglycosylase"/>
    <property type="match status" value="1"/>
</dbReference>
<dbReference type="PANTHER" id="PTHR30518">
    <property type="entry name" value="ENDOLYTIC MUREIN TRANSGLYCOSYLASE"/>
    <property type="match status" value="1"/>
</dbReference>
<dbReference type="GO" id="GO:0009252">
    <property type="term" value="P:peptidoglycan biosynthetic process"/>
    <property type="evidence" value="ECO:0007669"/>
    <property type="project" value="UniProtKB-UniRule"/>
</dbReference>
<proteinExistence type="inferred from homology"/>
<gene>
    <name evidence="7" type="primary">mltG</name>
    <name evidence="9" type="ORF">GCM10017591_19190</name>
</gene>
<feature type="transmembrane region" description="Helical" evidence="7">
    <location>
        <begin position="154"/>
        <end position="178"/>
    </location>
</feature>
<accession>A0A9W6HMC4</accession>
<evidence type="ECO:0000256" key="2">
    <source>
        <dbReference type="ARBA" id="ARBA00022692"/>
    </source>
</evidence>
<dbReference type="Gene3D" id="3.30.160.60">
    <property type="entry name" value="Classic Zinc Finger"/>
    <property type="match status" value="1"/>
</dbReference>
<dbReference type="PANTHER" id="PTHR30518:SF2">
    <property type="entry name" value="ENDOLYTIC MUREIN TRANSGLYCOSYLASE"/>
    <property type="match status" value="1"/>
</dbReference>
<keyword evidence="2 7" id="KW-0812">Transmembrane</keyword>
<dbReference type="InterPro" id="IPR003770">
    <property type="entry name" value="MLTG-like"/>
</dbReference>
<reference evidence="9" key="2">
    <citation type="submission" date="2023-01" db="EMBL/GenBank/DDBJ databases">
        <authorList>
            <person name="Sun Q."/>
            <person name="Evtushenko L."/>
        </authorList>
    </citation>
    <scope>NUCLEOTIDE SEQUENCE</scope>
    <source>
        <strain evidence="9">VKM Ac-1940</strain>
    </source>
</reference>
<dbReference type="GO" id="GO:0005886">
    <property type="term" value="C:plasma membrane"/>
    <property type="evidence" value="ECO:0007669"/>
    <property type="project" value="UniProtKB-SubCell"/>
</dbReference>
<keyword evidence="1 7" id="KW-1003">Cell membrane</keyword>
<dbReference type="HAMAP" id="MF_02065">
    <property type="entry name" value="MltG"/>
    <property type="match status" value="1"/>
</dbReference>